<feature type="compositionally biased region" description="Acidic residues" evidence="1">
    <location>
        <begin position="1"/>
        <end position="14"/>
    </location>
</feature>
<feature type="region of interest" description="Disordered" evidence="1">
    <location>
        <begin position="85"/>
        <end position="110"/>
    </location>
</feature>
<name>A0ABR1JSA5_9AGAR</name>
<evidence type="ECO:0000256" key="1">
    <source>
        <dbReference type="SAM" id="MobiDB-lite"/>
    </source>
</evidence>
<gene>
    <name evidence="2" type="ORF">VKT23_006172</name>
</gene>
<organism evidence="2 3">
    <name type="scientific">Marasmiellus scandens</name>
    <dbReference type="NCBI Taxonomy" id="2682957"/>
    <lineage>
        <taxon>Eukaryota</taxon>
        <taxon>Fungi</taxon>
        <taxon>Dikarya</taxon>
        <taxon>Basidiomycota</taxon>
        <taxon>Agaricomycotina</taxon>
        <taxon>Agaricomycetes</taxon>
        <taxon>Agaricomycetidae</taxon>
        <taxon>Agaricales</taxon>
        <taxon>Marasmiineae</taxon>
        <taxon>Omphalotaceae</taxon>
        <taxon>Marasmiellus</taxon>
    </lineage>
</organism>
<comment type="caution">
    <text evidence="2">The sequence shown here is derived from an EMBL/GenBank/DDBJ whole genome shotgun (WGS) entry which is preliminary data.</text>
</comment>
<dbReference type="Proteomes" id="UP001498398">
    <property type="component" value="Unassembled WGS sequence"/>
</dbReference>
<sequence length="157" mass="17316">MVLDSSEDEYEPSQDVDLKTDSSSGPRPSALNADDLFQQLFQDGGFLNDGIGSQTWADRLFDVDESPEIKKEDLSPLLRALSVHEDDVDEPHSQAPETYELESQVSSSTLPQKVTVNGALVPLDKLLAALIQYNRRRPAQKVAEPATETPETRTTSD</sequence>
<proteinExistence type="predicted"/>
<evidence type="ECO:0000313" key="3">
    <source>
        <dbReference type="Proteomes" id="UP001498398"/>
    </source>
</evidence>
<feature type="compositionally biased region" description="Polar residues" evidence="1">
    <location>
        <begin position="101"/>
        <end position="110"/>
    </location>
</feature>
<reference evidence="2 3" key="1">
    <citation type="submission" date="2024-01" db="EMBL/GenBank/DDBJ databases">
        <title>A draft genome for the cacao thread blight pathogen Marasmiellus scandens.</title>
        <authorList>
            <person name="Baruah I.K."/>
            <person name="Leung J."/>
            <person name="Bukari Y."/>
            <person name="Amoako-Attah I."/>
            <person name="Meinhardt L.W."/>
            <person name="Bailey B.A."/>
            <person name="Cohen S.P."/>
        </authorList>
    </citation>
    <scope>NUCLEOTIDE SEQUENCE [LARGE SCALE GENOMIC DNA]</scope>
    <source>
        <strain evidence="2 3">GH-19</strain>
    </source>
</reference>
<feature type="region of interest" description="Disordered" evidence="1">
    <location>
        <begin position="1"/>
        <end position="34"/>
    </location>
</feature>
<accession>A0ABR1JSA5</accession>
<protein>
    <submittedName>
        <fullName evidence="2">Uncharacterized protein</fullName>
    </submittedName>
</protein>
<keyword evidence="3" id="KW-1185">Reference proteome</keyword>
<feature type="region of interest" description="Disordered" evidence="1">
    <location>
        <begin position="137"/>
        <end position="157"/>
    </location>
</feature>
<evidence type="ECO:0000313" key="2">
    <source>
        <dbReference type="EMBL" id="KAK7464963.1"/>
    </source>
</evidence>
<dbReference type="EMBL" id="JBANRG010000007">
    <property type="protein sequence ID" value="KAK7464963.1"/>
    <property type="molecule type" value="Genomic_DNA"/>
</dbReference>